<dbReference type="PANTHER" id="PTHR12589:SF7">
    <property type="entry name" value="6-PYRUVOYL TETRAHYDROBIOPTERIN SYNTHASE"/>
    <property type="match status" value="1"/>
</dbReference>
<dbReference type="GO" id="GO:0003874">
    <property type="term" value="F:6-pyruvoyltetrahydropterin synthase activity"/>
    <property type="evidence" value="ECO:0007669"/>
    <property type="project" value="UniProtKB-EC"/>
</dbReference>
<reference evidence="11 12" key="1">
    <citation type="submission" date="2015-04" db="EMBL/GenBank/DDBJ databases">
        <title>Draft genome of the roundworm Trichinella nativa.</title>
        <authorList>
            <person name="Mitreva M."/>
        </authorList>
    </citation>
    <scope>NUCLEOTIDE SEQUENCE [LARGE SCALE GENOMIC DNA]</scope>
    <source>
        <strain evidence="11 12">ISS45</strain>
    </source>
</reference>
<dbReference type="EC" id="4.2.3.12" evidence="4"/>
<comment type="caution">
    <text evidence="11">The sequence shown here is derived from an EMBL/GenBank/DDBJ whole genome shotgun (WGS) entry which is preliminary data.</text>
</comment>
<dbReference type="InterPro" id="IPR038418">
    <property type="entry name" value="6-PTP_synth/QueD_sf"/>
</dbReference>
<comment type="pathway">
    <text evidence="2">Cofactor biosynthesis; tetrahydrobiopterin biosynthesis; tetrahydrobiopterin from 7,8-dihydroneopterin triphosphate: step 1/3.</text>
</comment>
<dbReference type="PROSITE" id="PS00987">
    <property type="entry name" value="PTPS_1"/>
    <property type="match status" value="1"/>
</dbReference>
<name>A0A1Y3EP69_9BILA</name>
<keyword evidence="6" id="KW-0479">Metal-binding</keyword>
<sequence>MSTTNMEISLWKDKYERLLHSYTITLENNQKLEDQLLAVIEKTEHEKSLLSQEIDQLVTRISHLQQKNADLTRDNSASSPAIQDEISESLLTNRTDEQTLIGCSSSTFPPTAVILTPRVKDKKPHPLESDILLSGDSSQSNSLLKSILKQSNDKVEQAVLCTMSSTNPQPIVYLTRCESFSASHRLHSSKLTDQQNREIFGKCNNVNGHGHNYKIKVTVRKSVDPVTGMAMNLNDLKLHLQKVTEELDHKNLDKDVGFFQTHTSTAENIAYYVWSKLQATCEYLYEVKIKETENNYVIYRGERG</sequence>
<dbReference type="GO" id="GO:0005739">
    <property type="term" value="C:mitochondrion"/>
    <property type="evidence" value="ECO:0007669"/>
    <property type="project" value="TreeGrafter"/>
</dbReference>
<feature type="compositionally biased region" description="Polar residues" evidence="10">
    <location>
        <begin position="69"/>
        <end position="81"/>
    </location>
</feature>
<dbReference type="Pfam" id="PF01242">
    <property type="entry name" value="PTPS"/>
    <property type="match status" value="1"/>
</dbReference>
<dbReference type="GO" id="GO:0006729">
    <property type="term" value="P:tetrahydrobiopterin biosynthetic process"/>
    <property type="evidence" value="ECO:0007669"/>
    <property type="project" value="UniProtKB-UniPathway"/>
</dbReference>
<dbReference type="InterPro" id="IPR007115">
    <property type="entry name" value="6-PTP_synth/QueD"/>
</dbReference>
<evidence type="ECO:0000256" key="1">
    <source>
        <dbReference type="ARBA" id="ARBA00001947"/>
    </source>
</evidence>
<evidence type="ECO:0000256" key="2">
    <source>
        <dbReference type="ARBA" id="ARBA00005126"/>
    </source>
</evidence>
<evidence type="ECO:0000256" key="5">
    <source>
        <dbReference type="ARBA" id="ARBA00015587"/>
    </source>
</evidence>
<dbReference type="Gene3D" id="3.30.479.10">
    <property type="entry name" value="6-pyruvoyl tetrahydropterin synthase/QueD"/>
    <property type="match status" value="1"/>
</dbReference>
<evidence type="ECO:0000256" key="9">
    <source>
        <dbReference type="ARBA" id="ARBA00023239"/>
    </source>
</evidence>
<comment type="similarity">
    <text evidence="3">Belongs to the PTPS family.</text>
</comment>
<dbReference type="Proteomes" id="UP000243006">
    <property type="component" value="Unassembled WGS sequence"/>
</dbReference>
<proteinExistence type="inferred from homology"/>
<keyword evidence="8" id="KW-0783">Tetrahydrobiopterin biosynthesis</keyword>
<protein>
    <recommendedName>
        <fullName evidence="5">6-pyruvoyl tetrahydrobiopterin synthase</fullName>
        <ecNumber evidence="4">4.2.3.12</ecNumber>
    </recommendedName>
</protein>
<evidence type="ECO:0000313" key="11">
    <source>
        <dbReference type="EMBL" id="OUC46962.1"/>
    </source>
</evidence>
<evidence type="ECO:0000256" key="7">
    <source>
        <dbReference type="ARBA" id="ARBA00022833"/>
    </source>
</evidence>
<accession>A0A1Y3EP69</accession>
<dbReference type="SUPFAM" id="SSF55620">
    <property type="entry name" value="Tetrahydrobiopterin biosynthesis enzymes-like"/>
    <property type="match status" value="1"/>
</dbReference>
<organism evidence="11 12">
    <name type="scientific">Trichinella nativa</name>
    <dbReference type="NCBI Taxonomy" id="6335"/>
    <lineage>
        <taxon>Eukaryota</taxon>
        <taxon>Metazoa</taxon>
        <taxon>Ecdysozoa</taxon>
        <taxon>Nematoda</taxon>
        <taxon>Enoplea</taxon>
        <taxon>Dorylaimia</taxon>
        <taxon>Trichinellida</taxon>
        <taxon>Trichinellidae</taxon>
        <taxon>Trichinella</taxon>
    </lineage>
</organism>
<evidence type="ECO:0000256" key="4">
    <source>
        <dbReference type="ARBA" id="ARBA00013100"/>
    </source>
</evidence>
<dbReference type="EMBL" id="LVZM01005525">
    <property type="protein sequence ID" value="OUC46962.1"/>
    <property type="molecule type" value="Genomic_DNA"/>
</dbReference>
<dbReference type="GO" id="GO:0046872">
    <property type="term" value="F:metal ion binding"/>
    <property type="evidence" value="ECO:0007669"/>
    <property type="project" value="UniProtKB-KW"/>
</dbReference>
<dbReference type="InterPro" id="IPR022470">
    <property type="entry name" value="PTPS_Cys_AS"/>
</dbReference>
<dbReference type="PANTHER" id="PTHR12589">
    <property type="entry name" value="PYRUVOYL TETRAHYDROBIOPTERIN SYNTHASE"/>
    <property type="match status" value="1"/>
</dbReference>
<dbReference type="AlphaFoldDB" id="A0A1Y3EP69"/>
<feature type="region of interest" description="Disordered" evidence="10">
    <location>
        <begin position="69"/>
        <end position="89"/>
    </location>
</feature>
<comment type="cofactor">
    <cofactor evidence="1">
        <name>Zn(2+)</name>
        <dbReference type="ChEBI" id="CHEBI:29105"/>
    </cofactor>
</comment>
<dbReference type="UniPathway" id="UPA00849">
    <property type="reaction ID" value="UER00819"/>
</dbReference>
<evidence type="ECO:0000256" key="3">
    <source>
        <dbReference type="ARBA" id="ARBA00009164"/>
    </source>
</evidence>
<dbReference type="PROSITE" id="PS00988">
    <property type="entry name" value="PTPS_2"/>
    <property type="match status" value="1"/>
</dbReference>
<evidence type="ECO:0000256" key="6">
    <source>
        <dbReference type="ARBA" id="ARBA00022723"/>
    </source>
</evidence>
<dbReference type="InterPro" id="IPR022469">
    <property type="entry name" value="PTPS_His_AS"/>
</dbReference>
<keyword evidence="7" id="KW-0862">Zinc</keyword>
<evidence type="ECO:0000256" key="8">
    <source>
        <dbReference type="ARBA" id="ARBA00023007"/>
    </source>
</evidence>
<gene>
    <name evidence="11" type="ORF">D917_07299</name>
</gene>
<dbReference type="FunFam" id="3.30.479.10:FF:000003">
    <property type="entry name" value="6-pyruvoyl tetrahydrobiopterin synthase"/>
    <property type="match status" value="1"/>
</dbReference>
<keyword evidence="9" id="KW-0456">Lyase</keyword>
<evidence type="ECO:0000256" key="10">
    <source>
        <dbReference type="SAM" id="MobiDB-lite"/>
    </source>
</evidence>
<evidence type="ECO:0000313" key="12">
    <source>
        <dbReference type="Proteomes" id="UP000243006"/>
    </source>
</evidence>